<proteinExistence type="predicted"/>
<comment type="caution">
    <text evidence="6">The sequence shown here is derived from an EMBL/GenBank/DDBJ whole genome shotgun (WGS) entry which is preliminary data.</text>
</comment>
<keyword evidence="7" id="KW-1185">Reference proteome</keyword>
<evidence type="ECO:0000256" key="3">
    <source>
        <dbReference type="ARBA" id="ARBA00022801"/>
    </source>
</evidence>
<dbReference type="AlphaFoldDB" id="A0A7U7GF01"/>
<dbReference type="SUPFAM" id="SSF50199">
    <property type="entry name" value="Staphylococcal nuclease"/>
    <property type="match status" value="1"/>
</dbReference>
<dbReference type="EMBL" id="CBTK010000290">
    <property type="protein sequence ID" value="CDH47059.1"/>
    <property type="molecule type" value="Genomic_DNA"/>
</dbReference>
<dbReference type="GO" id="GO:0016787">
    <property type="term" value="F:hydrolase activity"/>
    <property type="evidence" value="ECO:0007669"/>
    <property type="project" value="UniProtKB-KW"/>
</dbReference>
<name>A0A7U7GF01_9GAMM</name>
<dbReference type="PANTHER" id="PTHR12302">
    <property type="entry name" value="EBNA2 BINDING PROTEIN P100"/>
    <property type="match status" value="1"/>
</dbReference>
<evidence type="ECO:0000259" key="5">
    <source>
        <dbReference type="PROSITE" id="PS50830"/>
    </source>
</evidence>
<dbReference type="Pfam" id="PF00565">
    <property type="entry name" value="SNase"/>
    <property type="match status" value="1"/>
</dbReference>
<dbReference type="InterPro" id="IPR035437">
    <property type="entry name" value="SNase_OB-fold_sf"/>
</dbReference>
<organism evidence="6 7">
    <name type="scientific">Candidatus Contendobacter odensis Run_B_J11</name>
    <dbReference type="NCBI Taxonomy" id="1400861"/>
    <lineage>
        <taxon>Bacteria</taxon>
        <taxon>Pseudomonadati</taxon>
        <taxon>Pseudomonadota</taxon>
        <taxon>Gammaproteobacteria</taxon>
        <taxon>Candidatus Competibacteraceae</taxon>
        <taxon>Candidatus Contendibacter</taxon>
    </lineage>
</organism>
<dbReference type="PROSITE" id="PS01123">
    <property type="entry name" value="TNASE_1"/>
    <property type="match status" value="1"/>
</dbReference>
<keyword evidence="3" id="KW-0378">Hydrolase</keyword>
<keyword evidence="4" id="KW-0732">Signal</keyword>
<accession>A0A7U7GF01</accession>
<dbReference type="InterPro" id="IPR002071">
    <property type="entry name" value="Thermonucl_AS"/>
</dbReference>
<dbReference type="InterPro" id="IPR008613">
    <property type="entry name" value="Excalibur_Ca-bd_domain"/>
</dbReference>
<feature type="chain" id="PRO_5031111701" evidence="4">
    <location>
        <begin position="21"/>
        <end position="212"/>
    </location>
</feature>
<dbReference type="Proteomes" id="UP000019184">
    <property type="component" value="Unassembled WGS sequence"/>
</dbReference>
<evidence type="ECO:0000256" key="4">
    <source>
        <dbReference type="SAM" id="SignalP"/>
    </source>
</evidence>
<dbReference type="InterPro" id="IPR016071">
    <property type="entry name" value="Staphylococal_nuclease_OB-fold"/>
</dbReference>
<dbReference type="PANTHER" id="PTHR12302:SF3">
    <property type="entry name" value="SERINE_THREONINE-PROTEIN KINASE 31"/>
    <property type="match status" value="1"/>
</dbReference>
<dbReference type="GO" id="GO:0003676">
    <property type="term" value="F:nucleic acid binding"/>
    <property type="evidence" value="ECO:0007669"/>
    <property type="project" value="InterPro"/>
</dbReference>
<sequence>MMLRGLGVLLALVVVGAATAETLTGRVVSVSDGDTLTLLTADRQRVKIRLAEIDAPEQDQPFGSRSKQSLSQLAFNKTVTVEVRAHDDYGRTVGVVFVAGQSLDAEQVRRGMAWVYRQYATTPSLYTLEAEAKAARRGLWADSNPLPPWDWRHGEAPKPAISAARNDSCGSKHRCGEMASCAEARFYLDTCGVKSLDGDKDGMPCESLCAGQ</sequence>
<dbReference type="GO" id="GO:0004519">
    <property type="term" value="F:endonuclease activity"/>
    <property type="evidence" value="ECO:0007669"/>
    <property type="project" value="UniProtKB-KW"/>
</dbReference>
<dbReference type="Pfam" id="PF05901">
    <property type="entry name" value="Excalibur"/>
    <property type="match status" value="1"/>
</dbReference>
<dbReference type="PROSITE" id="PS50830">
    <property type="entry name" value="TNASE_3"/>
    <property type="match status" value="1"/>
</dbReference>
<keyword evidence="2" id="KW-0255">Endonuclease</keyword>
<reference evidence="6 7" key="1">
    <citation type="journal article" date="2014" name="ISME J.">
        <title>Candidatus Competibacter-lineage genomes retrieved from metagenomes reveal functional metabolic diversity.</title>
        <authorList>
            <person name="McIlroy S.J."/>
            <person name="Albertsen M."/>
            <person name="Andresen E.K."/>
            <person name="Saunders A.M."/>
            <person name="Kristiansen R."/>
            <person name="Stokholm-Bjerregaard M."/>
            <person name="Nielsen K.L."/>
            <person name="Nielsen P.H."/>
        </authorList>
    </citation>
    <scope>NUCLEOTIDE SEQUENCE [LARGE SCALE GENOMIC DNA]</scope>
    <source>
        <strain evidence="6 7">Run_B_J11</strain>
    </source>
</reference>
<evidence type="ECO:0000256" key="2">
    <source>
        <dbReference type="ARBA" id="ARBA00022759"/>
    </source>
</evidence>
<evidence type="ECO:0000313" key="6">
    <source>
        <dbReference type="EMBL" id="CDH47059.1"/>
    </source>
</evidence>
<evidence type="ECO:0000256" key="1">
    <source>
        <dbReference type="ARBA" id="ARBA00022722"/>
    </source>
</evidence>
<gene>
    <name evidence="6" type="ORF">BN874_720003</name>
</gene>
<evidence type="ECO:0000313" key="7">
    <source>
        <dbReference type="Proteomes" id="UP000019184"/>
    </source>
</evidence>
<protein>
    <submittedName>
        <fullName evidence="6">Prophage MuMc02, nuclease</fullName>
    </submittedName>
</protein>
<feature type="domain" description="TNase-like" evidence="5">
    <location>
        <begin position="21"/>
        <end position="142"/>
    </location>
</feature>
<dbReference type="SMART" id="SM00318">
    <property type="entry name" value="SNc"/>
    <property type="match status" value="1"/>
</dbReference>
<keyword evidence="1" id="KW-0540">Nuclease</keyword>
<feature type="signal peptide" evidence="4">
    <location>
        <begin position="1"/>
        <end position="20"/>
    </location>
</feature>
<dbReference type="Gene3D" id="2.40.50.90">
    <property type="match status" value="1"/>
</dbReference>